<reference evidence="8 9" key="1">
    <citation type="submission" date="2011-08" db="EMBL/GenBank/DDBJ databases">
        <authorList>
            <person name="Weinstock G."/>
            <person name="Sodergren E."/>
            <person name="Clifton S."/>
            <person name="Fulton L."/>
            <person name="Fulton B."/>
            <person name="Courtney L."/>
            <person name="Fronick C."/>
            <person name="Harrison M."/>
            <person name="Strong C."/>
            <person name="Farmer C."/>
            <person name="Delahaunty K."/>
            <person name="Markovic C."/>
            <person name="Hall O."/>
            <person name="Minx P."/>
            <person name="Tomlinson C."/>
            <person name="Mitreva M."/>
            <person name="Hou S."/>
            <person name="Chen J."/>
            <person name="Wollam A."/>
            <person name="Pepin K.H."/>
            <person name="Johnson M."/>
            <person name="Bhonagiri V."/>
            <person name="Zhang X."/>
            <person name="Suruliraj S."/>
            <person name="Warren W."/>
            <person name="Chinwalla A."/>
            <person name="Mardis E.R."/>
            <person name="Wilson R.K."/>
        </authorList>
    </citation>
    <scope>NUCLEOTIDE SEQUENCE [LARGE SCALE GENOMIC DNA]</scope>
    <source>
        <strain evidence="8 9">F0357</strain>
    </source>
</reference>
<evidence type="ECO:0000256" key="6">
    <source>
        <dbReference type="SAM" id="Phobius"/>
    </source>
</evidence>
<dbReference type="InterPro" id="IPR045584">
    <property type="entry name" value="Pilin-like"/>
</dbReference>
<keyword evidence="3 6" id="KW-0812">Transmembrane</keyword>
<dbReference type="PANTHER" id="PTHR30093">
    <property type="entry name" value="GENERAL SECRETION PATHWAY PROTEIN G"/>
    <property type="match status" value="1"/>
</dbReference>
<dbReference type="HOGENOM" id="CLU_091705_7_3_9"/>
<evidence type="ECO:0000313" key="9">
    <source>
        <dbReference type="Proteomes" id="UP000005481"/>
    </source>
</evidence>
<comment type="caution">
    <text evidence="8">The sequence shown here is derived from an EMBL/GenBank/DDBJ whole genome shotgun (WGS) entry which is preliminary data.</text>
</comment>
<dbReference type="eggNOG" id="COG2165">
    <property type="taxonomic scope" value="Bacteria"/>
</dbReference>
<evidence type="ECO:0000256" key="2">
    <source>
        <dbReference type="ARBA" id="ARBA00022481"/>
    </source>
</evidence>
<gene>
    <name evidence="8" type="ORF">HMPREF0080_01519</name>
</gene>
<dbReference type="EMBL" id="AGCJ01000066">
    <property type="protein sequence ID" value="EHM39479.1"/>
    <property type="molecule type" value="Genomic_DNA"/>
</dbReference>
<dbReference type="PATRIC" id="fig|861450.3.peg.1403"/>
<keyword evidence="4 6" id="KW-1133">Transmembrane helix</keyword>
<dbReference type="InterPro" id="IPR000983">
    <property type="entry name" value="Bac_GSPG_pilin"/>
</dbReference>
<evidence type="ECO:0000256" key="3">
    <source>
        <dbReference type="ARBA" id="ARBA00022692"/>
    </source>
</evidence>
<feature type="domain" description="Type II secretion system protein GspG C-terminal" evidence="7">
    <location>
        <begin position="45"/>
        <end position="116"/>
    </location>
</feature>
<evidence type="ECO:0000256" key="5">
    <source>
        <dbReference type="ARBA" id="ARBA00023136"/>
    </source>
</evidence>
<dbReference type="GO" id="GO:0015627">
    <property type="term" value="C:type II protein secretion system complex"/>
    <property type="evidence" value="ECO:0007669"/>
    <property type="project" value="InterPro"/>
</dbReference>
<dbReference type="Gene3D" id="3.30.700.10">
    <property type="entry name" value="Glycoprotein, Type 4 Pilin"/>
    <property type="match status" value="1"/>
</dbReference>
<dbReference type="AlphaFoldDB" id="G9YIM6"/>
<sequence length="138" mass="14811">MRKEKLMVKIRKLAGKPVRNGFSLLEMLVVVGIILILATVAVPKFMSAGKTAKIAKISADIRTIDNAAALYEIDKGKYPDSVAALAEKDSDGKAYLQFEPRLPDGGTYEISADGVVSGTFDGKTYNSQMQDIKNGGGQ</sequence>
<organism evidence="8 9">
    <name type="scientific">Anaeroglobus geminatus F0357</name>
    <dbReference type="NCBI Taxonomy" id="861450"/>
    <lineage>
        <taxon>Bacteria</taxon>
        <taxon>Bacillati</taxon>
        <taxon>Bacillota</taxon>
        <taxon>Negativicutes</taxon>
        <taxon>Veillonellales</taxon>
        <taxon>Veillonellaceae</taxon>
        <taxon>Anaeroglobus</taxon>
    </lineage>
</organism>
<dbReference type="GO" id="GO:0016020">
    <property type="term" value="C:membrane"/>
    <property type="evidence" value="ECO:0007669"/>
    <property type="project" value="UniProtKB-SubCell"/>
</dbReference>
<dbReference type="Pfam" id="PF07963">
    <property type="entry name" value="N_methyl"/>
    <property type="match status" value="1"/>
</dbReference>
<proteinExistence type="predicted"/>
<dbReference type="GO" id="GO:0015628">
    <property type="term" value="P:protein secretion by the type II secretion system"/>
    <property type="evidence" value="ECO:0007669"/>
    <property type="project" value="InterPro"/>
</dbReference>
<dbReference type="Proteomes" id="UP000005481">
    <property type="component" value="Unassembled WGS sequence"/>
</dbReference>
<keyword evidence="5 6" id="KW-0472">Membrane</keyword>
<dbReference type="STRING" id="861450.HMPREF0080_01519"/>
<dbReference type="SUPFAM" id="SSF54523">
    <property type="entry name" value="Pili subunits"/>
    <property type="match status" value="1"/>
</dbReference>
<dbReference type="InterPro" id="IPR012902">
    <property type="entry name" value="N_methyl_site"/>
</dbReference>
<protein>
    <submittedName>
        <fullName evidence="8">Putative general secretion pathway protein G</fullName>
    </submittedName>
</protein>
<keyword evidence="9" id="KW-1185">Reference proteome</keyword>
<dbReference type="NCBIfam" id="TIGR02532">
    <property type="entry name" value="IV_pilin_GFxxxE"/>
    <property type="match status" value="1"/>
</dbReference>
<feature type="transmembrane region" description="Helical" evidence="6">
    <location>
        <begin position="21"/>
        <end position="42"/>
    </location>
</feature>
<dbReference type="PRINTS" id="PR00813">
    <property type="entry name" value="BCTERIALGSPG"/>
</dbReference>
<name>G9YIM6_9FIRM</name>
<dbReference type="InterPro" id="IPR013545">
    <property type="entry name" value="T2SS_protein-GspG_C"/>
</dbReference>
<evidence type="ECO:0000256" key="1">
    <source>
        <dbReference type="ARBA" id="ARBA00004167"/>
    </source>
</evidence>
<comment type="subcellular location">
    <subcellularLocation>
        <location evidence="1">Membrane</location>
        <topology evidence="1">Single-pass membrane protein</topology>
    </subcellularLocation>
</comment>
<keyword evidence="2" id="KW-0488">Methylation</keyword>
<accession>G9YIM6</accession>
<evidence type="ECO:0000259" key="7">
    <source>
        <dbReference type="Pfam" id="PF08334"/>
    </source>
</evidence>
<evidence type="ECO:0000313" key="8">
    <source>
        <dbReference type="EMBL" id="EHM39479.1"/>
    </source>
</evidence>
<dbReference type="PANTHER" id="PTHR30093:SF44">
    <property type="entry name" value="TYPE II SECRETION SYSTEM CORE PROTEIN G"/>
    <property type="match status" value="1"/>
</dbReference>
<dbReference type="Pfam" id="PF08334">
    <property type="entry name" value="T2SSG"/>
    <property type="match status" value="1"/>
</dbReference>
<evidence type="ECO:0000256" key="4">
    <source>
        <dbReference type="ARBA" id="ARBA00022989"/>
    </source>
</evidence>